<name>A0A3M2LCG7_9NOCA</name>
<dbReference type="EMBL" id="RFFH01000002">
    <property type="protein sequence ID" value="RMI34273.1"/>
    <property type="molecule type" value="Genomic_DNA"/>
</dbReference>
<sequence length="314" mass="33085">MGGTGRPTLLYMHLHILKGRIHLDSRSTCRDAWLISHISGGHMRAWQRMSATLVVVAAASSPALAAATPDDATPPDTLAACPAGTVGVPVLLIHGTNADVERSLGPTRQALADDGRCVYGPDFDSTRPLSESVDYFAAVVEHIRAVNGVDVIDVVGKSQGGLIARAVSLKFAGQQSNPIRNLVTVSGPHQGVTEFAGSTNLNPVALLVPGLPAAAHDMLAGSEFLTELDADGMTAPGVRYTLIGTRTDRIVTPYTSSFIDAPNTTDILIQDGCPEDLAGHLAESADPRTIDLTLNALDPVRHHTVRCVANDDQR</sequence>
<gene>
    <name evidence="1" type="ORF">EBN03_07695</name>
</gene>
<dbReference type="InterPro" id="IPR029058">
    <property type="entry name" value="AB_hydrolase_fold"/>
</dbReference>
<dbReference type="Proteomes" id="UP000279275">
    <property type="component" value="Unassembled WGS sequence"/>
</dbReference>
<dbReference type="GO" id="GO:0016787">
    <property type="term" value="F:hydrolase activity"/>
    <property type="evidence" value="ECO:0007669"/>
    <property type="project" value="UniProtKB-KW"/>
</dbReference>
<protein>
    <submittedName>
        <fullName evidence="1">Alpha/beta fold hydrolase</fullName>
    </submittedName>
</protein>
<keyword evidence="2" id="KW-1185">Reference proteome</keyword>
<proteinExistence type="predicted"/>
<keyword evidence="1" id="KW-0378">Hydrolase</keyword>
<dbReference type="Pfam" id="PF02089">
    <property type="entry name" value="Palm_thioest"/>
    <property type="match status" value="1"/>
</dbReference>
<organism evidence="1 2">
    <name type="scientific">Nocardia stercoris</name>
    <dbReference type="NCBI Taxonomy" id="2483361"/>
    <lineage>
        <taxon>Bacteria</taxon>
        <taxon>Bacillati</taxon>
        <taxon>Actinomycetota</taxon>
        <taxon>Actinomycetes</taxon>
        <taxon>Mycobacteriales</taxon>
        <taxon>Nocardiaceae</taxon>
        <taxon>Nocardia</taxon>
    </lineage>
</organism>
<accession>A0A3M2LCG7</accession>
<evidence type="ECO:0000313" key="2">
    <source>
        <dbReference type="Proteomes" id="UP000279275"/>
    </source>
</evidence>
<comment type="caution">
    <text evidence="1">The sequence shown here is derived from an EMBL/GenBank/DDBJ whole genome shotgun (WGS) entry which is preliminary data.</text>
</comment>
<evidence type="ECO:0000313" key="1">
    <source>
        <dbReference type="EMBL" id="RMI34273.1"/>
    </source>
</evidence>
<reference evidence="1 2" key="1">
    <citation type="submission" date="2018-10" db="EMBL/GenBank/DDBJ databases">
        <title>Isolation from cow dung.</title>
        <authorList>
            <person name="Ling L."/>
        </authorList>
    </citation>
    <scope>NUCLEOTIDE SEQUENCE [LARGE SCALE GENOMIC DNA]</scope>
    <source>
        <strain evidence="1 2">NEAU-LL90</strain>
    </source>
</reference>
<dbReference type="SUPFAM" id="SSF53474">
    <property type="entry name" value="alpha/beta-Hydrolases"/>
    <property type="match status" value="1"/>
</dbReference>
<dbReference type="AlphaFoldDB" id="A0A3M2LCG7"/>
<dbReference type="Gene3D" id="3.40.50.1820">
    <property type="entry name" value="alpha/beta hydrolase"/>
    <property type="match status" value="1"/>
</dbReference>